<dbReference type="InterPro" id="IPR013328">
    <property type="entry name" value="6PGD_dom2"/>
</dbReference>
<dbReference type="InterPro" id="IPR051265">
    <property type="entry name" value="HIBADH-related_NP60_sf"/>
</dbReference>
<dbReference type="Gene3D" id="1.10.1040.10">
    <property type="entry name" value="N-(1-d-carboxylethyl)-l-norvaline Dehydrogenase, domain 2"/>
    <property type="match status" value="1"/>
</dbReference>
<dbReference type="SUPFAM" id="SSF48179">
    <property type="entry name" value="6-phosphogluconate dehydrogenase C-terminal domain-like"/>
    <property type="match status" value="1"/>
</dbReference>
<protein>
    <recommendedName>
        <fullName evidence="4">6-phosphogluconate dehydrogenase NADP-binding domain-containing protein</fullName>
    </recommendedName>
</protein>
<dbReference type="AlphaFoldDB" id="A0A1B9IYQ5"/>
<reference evidence="5 6" key="1">
    <citation type="submission" date="2013-07" db="EMBL/GenBank/DDBJ databases">
        <title>The Genome Sequence of Kwoniella mangroviensis CBS10435.</title>
        <authorList>
            <consortium name="The Broad Institute Genome Sequencing Platform"/>
            <person name="Cuomo C."/>
            <person name="Litvintseva A."/>
            <person name="Chen Y."/>
            <person name="Heitman J."/>
            <person name="Sun S."/>
            <person name="Springer D."/>
            <person name="Dromer F."/>
            <person name="Young S.K."/>
            <person name="Zeng Q."/>
            <person name="Gargeya S."/>
            <person name="Fitzgerald M."/>
            <person name="Abouelleil A."/>
            <person name="Alvarado L."/>
            <person name="Berlin A.M."/>
            <person name="Chapman S.B."/>
            <person name="Dewar J."/>
            <person name="Goldberg J."/>
            <person name="Griggs A."/>
            <person name="Gujja S."/>
            <person name="Hansen M."/>
            <person name="Howarth C."/>
            <person name="Imamovic A."/>
            <person name="Larimer J."/>
            <person name="McCowan C."/>
            <person name="Murphy C."/>
            <person name="Pearson M."/>
            <person name="Priest M."/>
            <person name="Roberts A."/>
            <person name="Saif S."/>
            <person name="Shea T."/>
            <person name="Sykes S."/>
            <person name="Wortman J."/>
            <person name="Nusbaum C."/>
            <person name="Birren B."/>
        </authorList>
    </citation>
    <scope>NUCLEOTIDE SEQUENCE [LARGE SCALE GENOMIC DNA]</scope>
    <source>
        <strain evidence="5 6">CBS 10435</strain>
    </source>
</reference>
<evidence type="ECO:0000256" key="1">
    <source>
        <dbReference type="ARBA" id="ARBA00007598"/>
    </source>
</evidence>
<dbReference type="InterPro" id="IPR006115">
    <property type="entry name" value="6PGDH_NADP-bd"/>
</dbReference>
<keyword evidence="6" id="KW-1185">Reference proteome</keyword>
<feature type="domain" description="6-phosphogluconate dehydrogenase NADP-binding" evidence="4">
    <location>
        <begin position="6"/>
        <end position="163"/>
    </location>
</feature>
<dbReference type="PANTHER" id="PTHR43580">
    <property type="entry name" value="OXIDOREDUCTASE GLYR1-RELATED"/>
    <property type="match status" value="1"/>
</dbReference>
<dbReference type="SUPFAM" id="SSF51735">
    <property type="entry name" value="NAD(P)-binding Rossmann-fold domains"/>
    <property type="match status" value="1"/>
</dbReference>
<dbReference type="PANTHER" id="PTHR43580:SF8">
    <property type="entry name" value="6-PHOSPHOGLUCONATE DEHYDROGENASE NADP-BINDING DOMAIN-CONTAINING PROTEIN-RELATED"/>
    <property type="match status" value="1"/>
</dbReference>
<dbReference type="Pfam" id="PF03446">
    <property type="entry name" value="NAD_binding_2"/>
    <property type="match status" value="1"/>
</dbReference>
<name>A0A1B9IYQ5_9TREE</name>
<dbReference type="InterPro" id="IPR036291">
    <property type="entry name" value="NAD(P)-bd_dom_sf"/>
</dbReference>
<accession>A0A1B9IYQ5</accession>
<dbReference type="Gene3D" id="3.40.50.720">
    <property type="entry name" value="NAD(P)-binding Rossmann-like Domain"/>
    <property type="match status" value="1"/>
</dbReference>
<evidence type="ECO:0000256" key="3">
    <source>
        <dbReference type="PIRSR" id="PIRSR000103-1"/>
    </source>
</evidence>
<dbReference type="InterPro" id="IPR008927">
    <property type="entry name" value="6-PGluconate_DH-like_C_sf"/>
</dbReference>
<evidence type="ECO:0000313" key="5">
    <source>
        <dbReference type="EMBL" id="OCF60668.1"/>
    </source>
</evidence>
<comment type="similarity">
    <text evidence="1">Belongs to the HIBADH-related family. NP60 subfamily.</text>
</comment>
<dbReference type="OrthoDB" id="435038at2759"/>
<proteinExistence type="inferred from homology"/>
<evidence type="ECO:0000259" key="4">
    <source>
        <dbReference type="Pfam" id="PF03446"/>
    </source>
</evidence>
<reference evidence="6" key="2">
    <citation type="submission" date="2013-12" db="EMBL/GenBank/DDBJ databases">
        <title>Evolution of pathogenesis and genome organization in the Tremellales.</title>
        <authorList>
            <person name="Cuomo C."/>
            <person name="Litvintseva A."/>
            <person name="Heitman J."/>
            <person name="Chen Y."/>
            <person name="Sun S."/>
            <person name="Springer D."/>
            <person name="Dromer F."/>
            <person name="Young S."/>
            <person name="Zeng Q."/>
            <person name="Chapman S."/>
            <person name="Gujja S."/>
            <person name="Saif S."/>
            <person name="Birren B."/>
        </authorList>
    </citation>
    <scope>NUCLEOTIDE SEQUENCE [LARGE SCALE GENOMIC DNA]</scope>
    <source>
        <strain evidence="6">CBS 10435</strain>
    </source>
</reference>
<dbReference type="GO" id="GO:0016491">
    <property type="term" value="F:oxidoreductase activity"/>
    <property type="evidence" value="ECO:0007669"/>
    <property type="project" value="UniProtKB-KW"/>
</dbReference>
<dbReference type="InterPro" id="IPR015815">
    <property type="entry name" value="HIBADH-related"/>
</dbReference>
<evidence type="ECO:0000313" key="6">
    <source>
        <dbReference type="Proteomes" id="UP000092583"/>
    </source>
</evidence>
<dbReference type="STRING" id="1331196.A0A1B9IYQ5"/>
<dbReference type="Proteomes" id="UP000092583">
    <property type="component" value="Unassembled WGS sequence"/>
</dbReference>
<feature type="active site" evidence="3">
    <location>
        <position position="184"/>
    </location>
</feature>
<gene>
    <name evidence="5" type="ORF">L486_00304</name>
</gene>
<evidence type="ECO:0000256" key="2">
    <source>
        <dbReference type="ARBA" id="ARBA00023002"/>
    </source>
</evidence>
<sequence length="320" mass="34356">MSSPLRIGYIGLGAMGLPISINLTKYIKANNLPPMTVWNRSPAKYDLLRPHAPATHFAESVEEVVEKSDMVFSMLIDDKAAGDVYTKAFNYLEKKERKGVVFVDQSSLKAITSSKLAEQASSVGATYLSCPVFGRPPMAEASKLLIVFSGPVEIKEKVKGILIPAVGDRVVDVGEDVKKATALKSMGNMVLLGWIQLLSESYALGDGIGVDPEVFNGFLQQFIPAPPLLAYSNLISKGIFKSGSGFSIDGGLKDARNMLSLGEDLGHPVDLPTIELAMKNMERSKELGGKDQDWSALAAAVRESSGMEPFREGTNGGKGN</sequence>
<dbReference type="EMBL" id="KI669459">
    <property type="protein sequence ID" value="OCF60668.1"/>
    <property type="molecule type" value="Genomic_DNA"/>
</dbReference>
<organism evidence="5 6">
    <name type="scientific">Kwoniella mangroviensis CBS 10435</name>
    <dbReference type="NCBI Taxonomy" id="1331196"/>
    <lineage>
        <taxon>Eukaryota</taxon>
        <taxon>Fungi</taxon>
        <taxon>Dikarya</taxon>
        <taxon>Basidiomycota</taxon>
        <taxon>Agaricomycotina</taxon>
        <taxon>Tremellomycetes</taxon>
        <taxon>Tremellales</taxon>
        <taxon>Cryptococcaceae</taxon>
        <taxon>Kwoniella</taxon>
    </lineage>
</organism>
<dbReference type="GO" id="GO:0050661">
    <property type="term" value="F:NADP binding"/>
    <property type="evidence" value="ECO:0007669"/>
    <property type="project" value="InterPro"/>
</dbReference>
<dbReference type="PIRSF" id="PIRSF000103">
    <property type="entry name" value="HIBADH"/>
    <property type="match status" value="1"/>
</dbReference>
<keyword evidence="2" id="KW-0560">Oxidoreductase</keyword>